<comment type="caution">
    <text evidence="13">The sequence shown here is derived from an EMBL/GenBank/DDBJ whole genome shotgun (WGS) entry which is preliminary data.</text>
</comment>
<dbReference type="GO" id="GO:0005524">
    <property type="term" value="F:ATP binding"/>
    <property type="evidence" value="ECO:0007669"/>
    <property type="project" value="UniProtKB-UniRule"/>
</dbReference>
<dbReference type="PROSITE" id="PS50011">
    <property type="entry name" value="PROTEIN_KINASE_DOM"/>
    <property type="match status" value="1"/>
</dbReference>
<dbReference type="Pfam" id="PF00069">
    <property type="entry name" value="Pkinase"/>
    <property type="match status" value="1"/>
</dbReference>
<comment type="catalytic activity">
    <reaction evidence="7 10">
        <text>L-threonyl-[protein] + ATP = O-phospho-L-threonyl-[protein] + ADP + H(+)</text>
        <dbReference type="Rhea" id="RHEA:46608"/>
        <dbReference type="Rhea" id="RHEA-COMP:11060"/>
        <dbReference type="Rhea" id="RHEA-COMP:11605"/>
        <dbReference type="ChEBI" id="CHEBI:15378"/>
        <dbReference type="ChEBI" id="CHEBI:30013"/>
        <dbReference type="ChEBI" id="CHEBI:30616"/>
        <dbReference type="ChEBI" id="CHEBI:61977"/>
        <dbReference type="ChEBI" id="CHEBI:456216"/>
        <dbReference type="EC" id="2.7.11.24"/>
    </reaction>
</comment>
<evidence type="ECO:0000256" key="2">
    <source>
        <dbReference type="ARBA" id="ARBA00022527"/>
    </source>
</evidence>
<dbReference type="InParanoid" id="A0A2P6NX72"/>
<dbReference type="GO" id="GO:0004707">
    <property type="term" value="F:MAP kinase activity"/>
    <property type="evidence" value="ECO:0007669"/>
    <property type="project" value="UniProtKB-EC"/>
</dbReference>
<feature type="region of interest" description="Disordered" evidence="11">
    <location>
        <begin position="101"/>
        <end position="131"/>
    </location>
</feature>
<dbReference type="SUPFAM" id="SSF52540">
    <property type="entry name" value="P-loop containing nucleoside triphosphate hydrolases"/>
    <property type="match status" value="1"/>
</dbReference>
<dbReference type="InterPro" id="IPR017441">
    <property type="entry name" value="Protein_kinase_ATP_BS"/>
</dbReference>
<comment type="similarity">
    <text evidence="10">Belongs to the protein kinase superfamily. Ser/Thr protein kinase family. MAP kinase subfamily.</text>
</comment>
<dbReference type="InterPro" id="IPR050117">
    <property type="entry name" value="MAPK"/>
</dbReference>
<keyword evidence="2 10" id="KW-0723">Serine/threonine-protein kinase</keyword>
<evidence type="ECO:0000259" key="12">
    <source>
        <dbReference type="PROSITE" id="PS50011"/>
    </source>
</evidence>
<dbReference type="InterPro" id="IPR008271">
    <property type="entry name" value="Ser/Thr_kinase_AS"/>
</dbReference>
<dbReference type="PANTHER" id="PTHR24055">
    <property type="entry name" value="MITOGEN-ACTIVATED PROTEIN KINASE"/>
    <property type="match status" value="1"/>
</dbReference>
<feature type="compositionally biased region" description="Low complexity" evidence="11">
    <location>
        <begin position="110"/>
        <end position="129"/>
    </location>
</feature>
<gene>
    <name evidence="13" type="ORF">PROFUN_02963</name>
</gene>
<dbReference type="PROSITE" id="PS01351">
    <property type="entry name" value="MAPK"/>
    <property type="match status" value="1"/>
</dbReference>
<dbReference type="InterPro" id="IPR003527">
    <property type="entry name" value="MAP_kinase_CS"/>
</dbReference>
<evidence type="ECO:0000256" key="4">
    <source>
        <dbReference type="ARBA" id="ARBA00022741"/>
    </source>
</evidence>
<dbReference type="InterPro" id="IPR011009">
    <property type="entry name" value="Kinase-like_dom_sf"/>
</dbReference>
<evidence type="ECO:0000256" key="9">
    <source>
        <dbReference type="PROSITE-ProRule" id="PRU10141"/>
    </source>
</evidence>
<dbReference type="PROSITE" id="PS00107">
    <property type="entry name" value="PROTEIN_KINASE_ATP"/>
    <property type="match status" value="1"/>
</dbReference>
<dbReference type="EMBL" id="MDYQ01000009">
    <property type="protein sequence ID" value="PRP88552.1"/>
    <property type="molecule type" value="Genomic_DNA"/>
</dbReference>
<keyword evidence="14" id="KW-1185">Reference proteome</keyword>
<comment type="cofactor">
    <cofactor evidence="10">
        <name>Mg(2+)</name>
        <dbReference type="ChEBI" id="CHEBI:18420"/>
    </cofactor>
</comment>
<dbReference type="PROSITE" id="PS00108">
    <property type="entry name" value="PROTEIN_KINASE_ST"/>
    <property type="match status" value="1"/>
</dbReference>
<evidence type="ECO:0000256" key="6">
    <source>
        <dbReference type="ARBA" id="ARBA00022840"/>
    </source>
</evidence>
<protein>
    <recommendedName>
        <fullName evidence="1 10">Mitogen-activated protein kinase</fullName>
        <ecNumber evidence="1 10">2.7.11.24</ecNumber>
    </recommendedName>
</protein>
<dbReference type="InterPro" id="IPR027417">
    <property type="entry name" value="P-loop_NTPase"/>
</dbReference>
<evidence type="ECO:0000256" key="1">
    <source>
        <dbReference type="ARBA" id="ARBA00012411"/>
    </source>
</evidence>
<proteinExistence type="inferred from homology"/>
<evidence type="ECO:0000256" key="5">
    <source>
        <dbReference type="ARBA" id="ARBA00022777"/>
    </source>
</evidence>
<keyword evidence="10" id="KW-0460">Magnesium</keyword>
<evidence type="ECO:0000256" key="10">
    <source>
        <dbReference type="RuleBase" id="RU361165"/>
    </source>
</evidence>
<name>A0A2P6NX72_9EUKA</name>
<dbReference type="Proteomes" id="UP000241769">
    <property type="component" value="Unassembled WGS sequence"/>
</dbReference>
<evidence type="ECO:0000313" key="14">
    <source>
        <dbReference type="Proteomes" id="UP000241769"/>
    </source>
</evidence>
<dbReference type="STRING" id="1890364.A0A2P6NX72"/>
<keyword evidence="5 10" id="KW-0418">Kinase</keyword>
<dbReference type="AlphaFoldDB" id="A0A2P6NX72"/>
<keyword evidence="3 10" id="KW-0808">Transferase</keyword>
<dbReference type="FunFam" id="3.30.200.20:FF:000166">
    <property type="entry name" value="Mitogen-activated protein kinase"/>
    <property type="match status" value="1"/>
</dbReference>
<dbReference type="InterPro" id="IPR000719">
    <property type="entry name" value="Prot_kinase_dom"/>
</dbReference>
<feature type="binding site" evidence="9">
    <location>
        <position position="738"/>
    </location>
    <ligand>
        <name>ATP</name>
        <dbReference type="ChEBI" id="CHEBI:30616"/>
    </ligand>
</feature>
<comment type="activity regulation">
    <text evidence="10">Activated by threonine and tyrosine phosphorylation.</text>
</comment>
<feature type="domain" description="Protein kinase" evidence="12">
    <location>
        <begin position="709"/>
        <end position="996"/>
    </location>
</feature>
<dbReference type="Gene3D" id="1.10.510.10">
    <property type="entry name" value="Transferase(Phosphotransferase) domain 1"/>
    <property type="match status" value="1"/>
</dbReference>
<dbReference type="SUPFAM" id="SSF56112">
    <property type="entry name" value="Protein kinase-like (PK-like)"/>
    <property type="match status" value="1"/>
</dbReference>
<keyword evidence="4 9" id="KW-0547">Nucleotide-binding</keyword>
<sequence>MSQTLDDKILRLCNILAPGRITQGDSINIITETANVFDIDLARREPTQLLSALEDLARGLHEKKIVPFFTGPDRLNQRKEWVQNTTTGWKYSTALRSVKRNIQGSTPTRTTHSSIHLPSSTPSLSTPSSRYQPIQNNVYATTPMRRAPSATESERVQHKATNTPSAFDSALYGDIGRTKMRRTDHGDTVPFDITPLRLTLFWMLLLFVYSSYFLRFSSKMTDLKIGPLEYRTQDGPNEFFDKRRASSVTGITILTTKSHAGCDAIAIHFTAKASEEMVFLRYNERYEQLELNAVSISHISDGPYFFITTVGRSKAGKSHLCSILYDREFPQSDSYMPGTEGTIFSSFPGRSGGTVIVLDTQGTDNGDDRWHPKLQAFLRGIPSVVMSVQPSNTDNGAYLYLSEFLWSADSTDQPHCIMVCNKCTVSDNEKSVEQFEAQLAHQPPPVRTNIQKGCRSVELINVPFLGSKGYPEAIDLLRDVSLHRAMRLVDGRGSVLRTPHHLITYLEGVLEHANRLHFEPVDVCDRLKYRAVQDKREVVEELFKEFSNMSVWVSSHPTVTTPGKFLEFFRSQYNATIGMIRNAPGCEADILLQLYRQIETREHHLVQLFIEEKKRLWTSPWKEYENVLYIGVGTVTVLGMMSISMRWFGMAGPAFILGGAAAGIHLYTRDSHEHSPFIEASGLQIVSSSTMSNSGGANEEVDKKVLKKYEIIQRIGRGAYGIVWKATDKKNKETVALKKIFDAFQNATDAQRTFREIMFLQEFNDHENIIRLTNVLKAENDRDIYLVFEYMETDLHAVIRANILEEIHKQYIIYQILKSLKYMHTGNVVHRDIKPSNVLLNSECLVKLADFGLARSIDEDKSSNAVYTEYIATRWYRAPEILLGSTRYNKAVDMWSVGCICGELLGGKPMFPGTSTLNQLSRLCEVSGTPTAEDIEAIDSPFAATMSESIPTSTRKSLNDLYPKASPEAIDLMHKLLLFNPKERLTAEQALEHPFVAQFHNASEEPSYPHPIKIPINDEIKYSIGEYRNTIYADIIKKKKLQKKNRKKAAPLNRLLLFRSQKLRHKISARITTSPPTFHYFRVKYRNASR</sequence>
<evidence type="ECO:0000313" key="13">
    <source>
        <dbReference type="EMBL" id="PRP88552.1"/>
    </source>
</evidence>
<dbReference type="FunFam" id="1.10.510.10:FF:000238">
    <property type="entry name" value="Mitogen-activated protein kinase"/>
    <property type="match status" value="1"/>
</dbReference>
<evidence type="ECO:0000256" key="11">
    <source>
        <dbReference type="SAM" id="MobiDB-lite"/>
    </source>
</evidence>
<dbReference type="GO" id="GO:0106310">
    <property type="term" value="F:protein serine kinase activity"/>
    <property type="evidence" value="ECO:0007669"/>
    <property type="project" value="RHEA"/>
</dbReference>
<organism evidence="13 14">
    <name type="scientific">Planoprotostelium fungivorum</name>
    <dbReference type="NCBI Taxonomy" id="1890364"/>
    <lineage>
        <taxon>Eukaryota</taxon>
        <taxon>Amoebozoa</taxon>
        <taxon>Evosea</taxon>
        <taxon>Variosea</taxon>
        <taxon>Cavosteliida</taxon>
        <taxon>Cavosteliaceae</taxon>
        <taxon>Planoprotostelium</taxon>
    </lineage>
</organism>
<dbReference type="SMART" id="SM00220">
    <property type="entry name" value="S_TKc"/>
    <property type="match status" value="1"/>
</dbReference>
<dbReference type="Gene3D" id="3.40.50.300">
    <property type="entry name" value="P-loop containing nucleotide triphosphate hydrolases"/>
    <property type="match status" value="1"/>
</dbReference>
<dbReference type="OrthoDB" id="192887at2759"/>
<dbReference type="Gene3D" id="3.30.200.20">
    <property type="entry name" value="Phosphorylase Kinase, domain 1"/>
    <property type="match status" value="1"/>
</dbReference>
<dbReference type="EC" id="2.7.11.24" evidence="1 10"/>
<reference evidence="13 14" key="1">
    <citation type="journal article" date="2018" name="Genome Biol. Evol.">
        <title>Multiple Roots of Fruiting Body Formation in Amoebozoa.</title>
        <authorList>
            <person name="Hillmann F."/>
            <person name="Forbes G."/>
            <person name="Novohradska S."/>
            <person name="Ferling I."/>
            <person name="Riege K."/>
            <person name="Groth M."/>
            <person name="Westermann M."/>
            <person name="Marz M."/>
            <person name="Spaller T."/>
            <person name="Winckler T."/>
            <person name="Schaap P."/>
            <person name="Glockner G."/>
        </authorList>
    </citation>
    <scope>NUCLEOTIDE SEQUENCE [LARGE SCALE GENOMIC DNA]</scope>
    <source>
        <strain evidence="13 14">Jena</strain>
    </source>
</reference>
<evidence type="ECO:0000256" key="3">
    <source>
        <dbReference type="ARBA" id="ARBA00022679"/>
    </source>
</evidence>
<comment type="catalytic activity">
    <reaction evidence="8">
        <text>L-seryl-[protein] + ATP = O-phospho-L-seryl-[protein] + ADP + H(+)</text>
        <dbReference type="Rhea" id="RHEA:17989"/>
        <dbReference type="Rhea" id="RHEA-COMP:9863"/>
        <dbReference type="Rhea" id="RHEA-COMP:11604"/>
        <dbReference type="ChEBI" id="CHEBI:15378"/>
        <dbReference type="ChEBI" id="CHEBI:29999"/>
        <dbReference type="ChEBI" id="CHEBI:30616"/>
        <dbReference type="ChEBI" id="CHEBI:83421"/>
        <dbReference type="ChEBI" id="CHEBI:456216"/>
        <dbReference type="EC" id="2.7.11.24"/>
    </reaction>
</comment>
<accession>A0A2P6NX72</accession>
<dbReference type="CDD" id="cd07852">
    <property type="entry name" value="STKc_MAPK15-like"/>
    <property type="match status" value="1"/>
</dbReference>
<keyword evidence="6 9" id="KW-0067">ATP-binding</keyword>
<evidence type="ECO:0000256" key="7">
    <source>
        <dbReference type="ARBA" id="ARBA00047592"/>
    </source>
</evidence>
<evidence type="ECO:0000256" key="8">
    <source>
        <dbReference type="ARBA" id="ARBA00048312"/>
    </source>
</evidence>